<organism evidence="3 4">
    <name type="scientific">Undibacterium squillarum</name>
    <dbReference type="NCBI Taxonomy" id="1131567"/>
    <lineage>
        <taxon>Bacteria</taxon>
        <taxon>Pseudomonadati</taxon>
        <taxon>Pseudomonadota</taxon>
        <taxon>Betaproteobacteria</taxon>
        <taxon>Burkholderiales</taxon>
        <taxon>Oxalobacteraceae</taxon>
        <taxon>Undibacterium</taxon>
    </lineage>
</organism>
<dbReference type="InterPro" id="IPR029069">
    <property type="entry name" value="HotDog_dom_sf"/>
</dbReference>
<evidence type="ECO:0000313" key="3">
    <source>
        <dbReference type="EMBL" id="GGX31532.1"/>
    </source>
</evidence>
<proteinExistence type="inferred from homology"/>
<dbReference type="Pfam" id="PF13279">
    <property type="entry name" value="4HBT_2"/>
    <property type="match status" value="1"/>
</dbReference>
<comment type="caution">
    <text evidence="3">The sequence shown here is derived from an EMBL/GenBank/DDBJ whole genome shotgun (WGS) entry which is preliminary data.</text>
</comment>
<keyword evidence="2" id="KW-0378">Hydrolase</keyword>
<dbReference type="RefSeq" id="WP_189355493.1">
    <property type="nucleotide sequence ID" value="NZ_BMYU01000001.1"/>
</dbReference>
<dbReference type="EMBL" id="BMYU01000001">
    <property type="protein sequence ID" value="GGX31532.1"/>
    <property type="molecule type" value="Genomic_DNA"/>
</dbReference>
<protein>
    <submittedName>
        <fullName evidence="3">Thioesterase</fullName>
    </submittedName>
</protein>
<evidence type="ECO:0000256" key="1">
    <source>
        <dbReference type="ARBA" id="ARBA00005953"/>
    </source>
</evidence>
<evidence type="ECO:0000313" key="4">
    <source>
        <dbReference type="Proteomes" id="UP000653343"/>
    </source>
</evidence>
<dbReference type="InterPro" id="IPR050563">
    <property type="entry name" value="4-hydroxybenzoyl-CoA_TE"/>
</dbReference>
<dbReference type="SUPFAM" id="SSF54637">
    <property type="entry name" value="Thioesterase/thiol ester dehydrase-isomerase"/>
    <property type="match status" value="1"/>
</dbReference>
<sequence>MAGMSALFVWPVRVYYEDTDAGGIVFYANYLRFMERARTEWLRAAGVNQHALREESGLLFVVKSVAVDYQAPAVLDDQLHTTVEVQRIGKASILIRQQVLRAEQVLVSAEVKIGCVTAQGLRPAAIPAEVLQAMQQNNE</sequence>
<dbReference type="NCBIfam" id="TIGR00051">
    <property type="entry name" value="YbgC/FadM family acyl-CoA thioesterase"/>
    <property type="match status" value="1"/>
</dbReference>
<dbReference type="Gene3D" id="3.10.129.10">
    <property type="entry name" value="Hotdog Thioesterase"/>
    <property type="match status" value="1"/>
</dbReference>
<name>A0ABQ2XSN5_9BURK</name>
<reference evidence="4" key="1">
    <citation type="journal article" date="2019" name="Int. J. Syst. Evol. Microbiol.">
        <title>The Global Catalogue of Microorganisms (GCM) 10K type strain sequencing project: providing services to taxonomists for standard genome sequencing and annotation.</title>
        <authorList>
            <consortium name="The Broad Institute Genomics Platform"/>
            <consortium name="The Broad Institute Genome Sequencing Center for Infectious Disease"/>
            <person name="Wu L."/>
            <person name="Ma J."/>
        </authorList>
    </citation>
    <scope>NUCLEOTIDE SEQUENCE [LARGE SCALE GENOMIC DNA]</scope>
    <source>
        <strain evidence="4">KCTC 23917</strain>
    </source>
</reference>
<gene>
    <name evidence="3" type="ORF">GCM10010946_05810</name>
</gene>
<dbReference type="InterPro" id="IPR006684">
    <property type="entry name" value="YbgC/YbaW"/>
</dbReference>
<dbReference type="Proteomes" id="UP000653343">
    <property type="component" value="Unassembled WGS sequence"/>
</dbReference>
<dbReference type="PANTHER" id="PTHR31793">
    <property type="entry name" value="4-HYDROXYBENZOYL-COA THIOESTERASE FAMILY MEMBER"/>
    <property type="match status" value="1"/>
</dbReference>
<evidence type="ECO:0000256" key="2">
    <source>
        <dbReference type="ARBA" id="ARBA00022801"/>
    </source>
</evidence>
<dbReference type="NCBIfam" id="TIGR02799">
    <property type="entry name" value="thio_ybgC"/>
    <property type="match status" value="1"/>
</dbReference>
<dbReference type="InterPro" id="IPR014166">
    <property type="entry name" value="Tol-Pal_acyl-CoA_thioesterase"/>
</dbReference>
<dbReference type="PANTHER" id="PTHR31793:SF37">
    <property type="entry name" value="ACYL-COA THIOESTER HYDROLASE YBGC"/>
    <property type="match status" value="1"/>
</dbReference>
<comment type="similarity">
    <text evidence="1">Belongs to the 4-hydroxybenzoyl-CoA thioesterase family.</text>
</comment>
<accession>A0ABQ2XSN5</accession>
<dbReference type="CDD" id="cd00586">
    <property type="entry name" value="4HBT"/>
    <property type="match status" value="1"/>
</dbReference>
<keyword evidence="4" id="KW-1185">Reference proteome</keyword>
<dbReference type="PIRSF" id="PIRSF003230">
    <property type="entry name" value="YbgC"/>
    <property type="match status" value="1"/>
</dbReference>